<dbReference type="InterPro" id="IPR027372">
    <property type="entry name" value="Phytase-like_dom"/>
</dbReference>
<dbReference type="Proteomes" id="UP000573327">
    <property type="component" value="Unassembled WGS sequence"/>
</dbReference>
<feature type="signal peptide" evidence="1">
    <location>
        <begin position="1"/>
        <end position="25"/>
    </location>
</feature>
<gene>
    <name evidence="3" type="ORF">F4556_002436</name>
</gene>
<evidence type="ECO:0000313" key="3">
    <source>
        <dbReference type="EMBL" id="MBB4946901.1"/>
    </source>
</evidence>
<dbReference type="RefSeq" id="WP_184914224.1">
    <property type="nucleotide sequence ID" value="NZ_JACHJR010000001.1"/>
</dbReference>
<dbReference type="SUPFAM" id="SSF101898">
    <property type="entry name" value="NHL repeat"/>
    <property type="match status" value="1"/>
</dbReference>
<evidence type="ECO:0000313" key="4">
    <source>
        <dbReference type="Proteomes" id="UP000573327"/>
    </source>
</evidence>
<keyword evidence="1" id="KW-0732">Signal</keyword>
<organism evidence="3 4">
    <name type="scientific">Kitasatospora gansuensis</name>
    <dbReference type="NCBI Taxonomy" id="258050"/>
    <lineage>
        <taxon>Bacteria</taxon>
        <taxon>Bacillati</taxon>
        <taxon>Actinomycetota</taxon>
        <taxon>Actinomycetes</taxon>
        <taxon>Kitasatosporales</taxon>
        <taxon>Streptomycetaceae</taxon>
        <taxon>Kitasatospora</taxon>
    </lineage>
</organism>
<dbReference type="AlphaFoldDB" id="A0A7W7SCK8"/>
<comment type="caution">
    <text evidence="3">The sequence shown here is derived from an EMBL/GenBank/DDBJ whole genome shotgun (WGS) entry which is preliminary data.</text>
</comment>
<protein>
    <recommendedName>
        <fullName evidence="2">Phytase-like domain-containing protein</fullName>
    </recommendedName>
</protein>
<feature type="domain" description="Phytase-like" evidence="2">
    <location>
        <begin position="49"/>
        <end position="395"/>
    </location>
</feature>
<dbReference type="EMBL" id="JACHJR010000001">
    <property type="protein sequence ID" value="MBB4946901.1"/>
    <property type="molecule type" value="Genomic_DNA"/>
</dbReference>
<reference evidence="3 4" key="1">
    <citation type="submission" date="2020-08" db="EMBL/GenBank/DDBJ databases">
        <title>Sequencing the genomes of 1000 actinobacteria strains.</title>
        <authorList>
            <person name="Klenk H.-P."/>
        </authorList>
    </citation>
    <scope>NUCLEOTIDE SEQUENCE [LARGE SCALE GENOMIC DNA]</scope>
    <source>
        <strain evidence="3 4">DSM 44786</strain>
    </source>
</reference>
<evidence type="ECO:0000256" key="1">
    <source>
        <dbReference type="SAM" id="SignalP"/>
    </source>
</evidence>
<feature type="chain" id="PRO_5031339249" description="Phytase-like domain-containing protein" evidence="1">
    <location>
        <begin position="26"/>
        <end position="428"/>
    </location>
</feature>
<name>A0A7W7SCK8_9ACTN</name>
<keyword evidence="4" id="KW-1185">Reference proteome</keyword>
<dbReference type="PANTHER" id="PTHR37957">
    <property type="entry name" value="BLR7070 PROTEIN"/>
    <property type="match status" value="1"/>
</dbReference>
<sequence>MRLSRLTPLAAATAALALFAPTAQAATAPQHDGSWTYRDPAPLGGGFDLGGFSDLFPADDSGEVFWTLTDRGPNADAPADTDKIFLKPDYTPQILKIRLGRGGEVRVLKRIPLQVPKGQSDPVTGTRFLTGLPPAALTAERPVDSTGKVLPNDPYGVDSEGLVLAHDGSFWVSSEYGSSILHFSRQGVLDTVLVPAGSSYQAPGVRVLKILPAIEAKQKNNKGLEGLTVSADGRTLYAAQQEKLANPDPKTSKKSRVQRIFRIDIGGRTPSVTGEFAFLREADSTTDGNWTTSAVTWLGTDRLAVEERDGARPTAHTQIFEVDFRKATNLLGTKWDDPATTPTLEQDPSGVVTGTKKPLFDAVTAGVANGKIEGMVLRPTHHGRAELYLVNDNDFGVDAFKDGAVVWNKAVTKVDRYILPAGTVTFSR</sequence>
<proteinExistence type="predicted"/>
<dbReference type="PANTHER" id="PTHR37957:SF1">
    <property type="entry name" value="PHYTASE-LIKE DOMAIN-CONTAINING PROTEIN"/>
    <property type="match status" value="1"/>
</dbReference>
<dbReference type="Pfam" id="PF13449">
    <property type="entry name" value="Phytase-like"/>
    <property type="match status" value="1"/>
</dbReference>
<evidence type="ECO:0000259" key="2">
    <source>
        <dbReference type="Pfam" id="PF13449"/>
    </source>
</evidence>
<accession>A0A7W7SCK8</accession>